<dbReference type="RefSeq" id="WP_281802536.1">
    <property type="nucleotide sequence ID" value="NZ_BSEC01000001.1"/>
</dbReference>
<evidence type="ECO:0000313" key="3">
    <source>
        <dbReference type="Proteomes" id="UP001144323"/>
    </source>
</evidence>
<comment type="caution">
    <text evidence="2">The sequence shown here is derived from an EMBL/GenBank/DDBJ whole genome shotgun (WGS) entry which is preliminary data.</text>
</comment>
<organism evidence="2 3">
    <name type="scientific">Methylocystis echinoides</name>
    <dbReference type="NCBI Taxonomy" id="29468"/>
    <lineage>
        <taxon>Bacteria</taxon>
        <taxon>Pseudomonadati</taxon>
        <taxon>Pseudomonadota</taxon>
        <taxon>Alphaproteobacteria</taxon>
        <taxon>Hyphomicrobiales</taxon>
        <taxon>Methylocystaceae</taxon>
        <taxon>Methylocystis</taxon>
    </lineage>
</organism>
<keyword evidence="3" id="KW-1185">Reference proteome</keyword>
<dbReference type="AlphaFoldDB" id="A0A9W6GU55"/>
<dbReference type="EMBL" id="BSEC01000001">
    <property type="protein sequence ID" value="GLI92988.1"/>
    <property type="molecule type" value="Genomic_DNA"/>
</dbReference>
<accession>A0A9W6GU55</accession>
<name>A0A9W6GU55_9HYPH</name>
<sequence>MQAPEMAGAATRRYAGGDPKTERLGGVLNPENITGAADFQTIGDMAGDIVERLRIARLRRRFGFDASMATIVADLAFSTTGRRY</sequence>
<reference evidence="2" key="1">
    <citation type="journal article" date="2023" name="Int. J. Syst. Evol. Microbiol.">
        <title>Methylocystis iwaonis sp. nov., a type II methane-oxidizing bacterium from surface soil of a rice paddy field in Japan, and emended description of the genus Methylocystis (ex Whittenbury et al. 1970) Bowman et al. 1993.</title>
        <authorList>
            <person name="Kaise H."/>
            <person name="Sawadogo J.B."/>
            <person name="Alam M.S."/>
            <person name="Ueno C."/>
            <person name="Dianou D."/>
            <person name="Shinjo R."/>
            <person name="Asakawa S."/>
        </authorList>
    </citation>
    <scope>NUCLEOTIDE SEQUENCE</scope>
    <source>
        <strain evidence="2">LMG27198</strain>
    </source>
</reference>
<evidence type="ECO:0000256" key="1">
    <source>
        <dbReference type="SAM" id="MobiDB-lite"/>
    </source>
</evidence>
<proteinExistence type="predicted"/>
<gene>
    <name evidence="2" type="ORF">LMG27198_19800</name>
</gene>
<feature type="region of interest" description="Disordered" evidence="1">
    <location>
        <begin position="1"/>
        <end position="29"/>
    </location>
</feature>
<protein>
    <submittedName>
        <fullName evidence="2">Uncharacterized protein</fullName>
    </submittedName>
</protein>
<dbReference type="Proteomes" id="UP001144323">
    <property type="component" value="Unassembled WGS sequence"/>
</dbReference>
<evidence type="ECO:0000313" key="2">
    <source>
        <dbReference type="EMBL" id="GLI92988.1"/>
    </source>
</evidence>